<feature type="compositionally biased region" description="Polar residues" evidence="1">
    <location>
        <begin position="626"/>
        <end position="644"/>
    </location>
</feature>
<feature type="compositionally biased region" description="Basic residues" evidence="1">
    <location>
        <begin position="473"/>
        <end position="482"/>
    </location>
</feature>
<protein>
    <recommendedName>
        <fullName evidence="5">G domain-containing protein</fullName>
    </recommendedName>
</protein>
<name>A0A816CEH2_9BILA</name>
<evidence type="ECO:0000313" key="4">
    <source>
        <dbReference type="Proteomes" id="UP000663834"/>
    </source>
</evidence>
<dbReference type="PANTHER" id="PTHR32046:SF11">
    <property type="entry name" value="IMMUNE-ASSOCIATED NUCLEOTIDE-BINDING PROTEIN 10-LIKE"/>
    <property type="match status" value="1"/>
</dbReference>
<sequence>MPTLHETSSLVTNRTAIDSSGRIGSLYDAYKDTIIEPLNVNMTEKQHEEFKSRKCMIINGNSDQKENILKTIGLENELRLSLSLNLRDKTGLAEILDYSNPINEYTRFFYYSYLDREETIIHNPVNIANKDKSAKPPIGTTHIITGVQTGIEIIVVLQLVADTQRIVEIDNVLQRLRTFLVNDDKILKLTQQEENLLANIIHTKAFSNIHVLRDVNIFYDICRCLKQSQNKSAKYIISYRLRPINWLYPFYTGPGVEFISLPEHLSNNIEEYVLQLRDDILKLKKCIKEDLLKLLNGYLKDRLSNLKQQWLAVNKKYTNEIDRLSKLVTDVRSGQTSVSTVEQTLGSDQKIQLQHMIHDLKQNINDLQQKGYFISDLDRLKFQYLNVADYGIDSVDNERTIECKLMPNYERDWVLCSNDSLNETNPSQLDHLRHGMIEELKYNPNIRLLYADFSYCSFELQYILKLPSDKHYHPNNKSKSTPKIKSSMELSTNTSPRTKVFSDTNEPLVQPAKPQTSTTMPTEARAYQLKPSKSENSYQASTKLPTVHSLSNATQTSLLSQNKPYTSSPQPVETETNGSKAAQVENSYPESIQPPRISQLSQTAHTSTSLGSKSHTSIPVSDKEQTLNLSTKKKQNLNTSSSPDMDTINILLLGETGVGKSTFINAFVNYLTFERLDEAETSQPVVLMPVSFMITTGNDFEEHIVKFGDSDDSSNEDFSHAGQSVTQRCKSYTFQMGATYQRKLRIIDTPGFGDTRGIEQDDMNMQHILEYINNLTHLNAVCFLLKPNSARLHISFQSYLTQLFSLLDPNALNNIIFCFTSARSTFYTPGDTAPLLKKMLTSLSIGNVPFSKKNVFCFDSESFRYLVARQNKIRFDNNEKEEYEMSWKTSVSESKRLVDYIRKDVTAYPIDNNLQSMKHAQFTILGMVRPILETMRNILRNLLLKKFFSSEASIELHPKVLDHPITVCLLCKGDVKKIGNFLIANDISHQIKKKCRTCSCPPNQHITLEYLLEYMFVRSAPTHNEREILAQLLRASAEFSYFLIHIARASEDDLFLSGLLQMIKQEANLVNNQNMNDMNSELIAALNKLQVGYVNRMTEIKSNKELNNLSFIYKRINDTSKYPIMREQLVAIKAGRTRMMMLNEYEVPKKNE</sequence>
<dbReference type="OrthoDB" id="10046265at2759"/>
<evidence type="ECO:0000313" key="2">
    <source>
        <dbReference type="EMBL" id="CAF1623607.1"/>
    </source>
</evidence>
<dbReference type="AlphaFoldDB" id="A0A816CEH2"/>
<dbReference type="Proteomes" id="UP000663834">
    <property type="component" value="Unassembled WGS sequence"/>
</dbReference>
<proteinExistence type="predicted"/>
<organism evidence="2 4">
    <name type="scientific">Rotaria magnacalcarata</name>
    <dbReference type="NCBI Taxonomy" id="392030"/>
    <lineage>
        <taxon>Eukaryota</taxon>
        <taxon>Metazoa</taxon>
        <taxon>Spiralia</taxon>
        <taxon>Gnathifera</taxon>
        <taxon>Rotifera</taxon>
        <taxon>Eurotatoria</taxon>
        <taxon>Bdelloidea</taxon>
        <taxon>Philodinida</taxon>
        <taxon>Philodinidae</taxon>
        <taxon>Rotaria</taxon>
    </lineage>
</organism>
<feature type="compositionally biased region" description="Polar residues" evidence="1">
    <location>
        <begin position="534"/>
        <end position="548"/>
    </location>
</feature>
<dbReference type="EMBL" id="CAJNOW010013704">
    <property type="protein sequence ID" value="CAF1623607.1"/>
    <property type="molecule type" value="Genomic_DNA"/>
</dbReference>
<dbReference type="Gene3D" id="3.40.50.300">
    <property type="entry name" value="P-loop containing nucleotide triphosphate hydrolases"/>
    <property type="match status" value="1"/>
</dbReference>
<evidence type="ECO:0008006" key="5">
    <source>
        <dbReference type="Google" id="ProtNLM"/>
    </source>
</evidence>
<dbReference type="SUPFAM" id="SSF52540">
    <property type="entry name" value="P-loop containing nucleoside triphosphate hydrolases"/>
    <property type="match status" value="1"/>
</dbReference>
<feature type="region of interest" description="Disordered" evidence="1">
    <location>
        <begin position="554"/>
        <end position="645"/>
    </location>
</feature>
<accession>A0A816CEH2</accession>
<reference evidence="2" key="1">
    <citation type="submission" date="2021-02" db="EMBL/GenBank/DDBJ databases">
        <authorList>
            <person name="Nowell W R."/>
        </authorList>
    </citation>
    <scope>NUCLEOTIDE SEQUENCE</scope>
</reference>
<dbReference type="EMBL" id="CAJOBJ010035069">
    <property type="protein sequence ID" value="CAF4294854.1"/>
    <property type="molecule type" value="Genomic_DNA"/>
</dbReference>
<dbReference type="InterPro" id="IPR025662">
    <property type="entry name" value="Sigma_54_int_dom_ATP-bd_1"/>
</dbReference>
<evidence type="ECO:0000313" key="3">
    <source>
        <dbReference type="EMBL" id="CAF4294854.1"/>
    </source>
</evidence>
<comment type="caution">
    <text evidence="2">The sequence shown here is derived from an EMBL/GenBank/DDBJ whole genome shotgun (WGS) entry which is preliminary data.</text>
</comment>
<dbReference type="PANTHER" id="PTHR32046">
    <property type="entry name" value="G DOMAIN-CONTAINING PROTEIN"/>
    <property type="match status" value="1"/>
</dbReference>
<dbReference type="PROSITE" id="PS00675">
    <property type="entry name" value="SIGMA54_INTERACT_1"/>
    <property type="match status" value="1"/>
</dbReference>
<feature type="compositionally biased region" description="Polar residues" evidence="1">
    <location>
        <begin position="554"/>
        <end position="619"/>
    </location>
</feature>
<dbReference type="CDD" id="cd00882">
    <property type="entry name" value="Ras_like_GTPase"/>
    <property type="match status" value="1"/>
</dbReference>
<feature type="region of interest" description="Disordered" evidence="1">
    <location>
        <begin position="471"/>
        <end position="522"/>
    </location>
</feature>
<evidence type="ECO:0000256" key="1">
    <source>
        <dbReference type="SAM" id="MobiDB-lite"/>
    </source>
</evidence>
<feature type="compositionally biased region" description="Polar residues" evidence="1">
    <location>
        <begin position="483"/>
        <end position="521"/>
    </location>
</feature>
<feature type="region of interest" description="Disordered" evidence="1">
    <location>
        <begin position="529"/>
        <end position="548"/>
    </location>
</feature>
<gene>
    <name evidence="3" type="ORF">GIL414_LOCUS25569</name>
    <name evidence="2" type="ORF">KQP761_LOCUS24995</name>
</gene>
<dbReference type="Proteomes" id="UP000681720">
    <property type="component" value="Unassembled WGS sequence"/>
</dbReference>
<dbReference type="InterPro" id="IPR027417">
    <property type="entry name" value="P-loop_NTPase"/>
</dbReference>